<keyword evidence="1" id="KW-0328">Glycosyltransferase</keyword>
<evidence type="ECO:0000313" key="5">
    <source>
        <dbReference type="Proteomes" id="UP000601435"/>
    </source>
</evidence>
<sequence length="320" mass="34380">MQLRHFATRSALTQVLNIVSGKPVAAGEVASSAHTTSSVGPARGYAKAAGAVLPTSTTGADGKALDVPKIGPPAVAVGRAMAEGRPAVSMAGGKLVTTISKKFQIVFVTSEVAPFSKTGGLGEAMDGLPIALAALGHRCMVISPRYDQYKEAWDTGYWGSVPMGGKNESVHFFHTYKQKVDYVFVDHPTFLERVNGLTGAKLYGPEWGQDFADNQARFAYFCKAALKAIQELPLGGAVYGGDCMVVCNDWHSALVPMLIHAEKPTGKWTNTKSAFLCHNAVFQGRFVREEGLASVFGVPERYIDSITFKMPLRIGKYNEK</sequence>
<dbReference type="Pfam" id="PF08323">
    <property type="entry name" value="Glyco_transf_5"/>
    <property type="match status" value="1"/>
</dbReference>
<dbReference type="OrthoDB" id="512920at2759"/>
<gene>
    <name evidence="4" type="primary">WAXY</name>
    <name evidence="4" type="ORF">SNEC2469_LOCUS15974</name>
</gene>
<organism evidence="4 5">
    <name type="scientific">Symbiodinium necroappetens</name>
    <dbReference type="NCBI Taxonomy" id="1628268"/>
    <lineage>
        <taxon>Eukaryota</taxon>
        <taxon>Sar</taxon>
        <taxon>Alveolata</taxon>
        <taxon>Dinophyceae</taxon>
        <taxon>Suessiales</taxon>
        <taxon>Symbiodiniaceae</taxon>
        <taxon>Symbiodinium</taxon>
    </lineage>
</organism>
<dbReference type="SUPFAM" id="SSF53756">
    <property type="entry name" value="UDP-Glycosyltransferase/glycogen phosphorylase"/>
    <property type="match status" value="1"/>
</dbReference>
<proteinExistence type="predicted"/>
<feature type="domain" description="Starch synthase catalytic" evidence="3">
    <location>
        <begin position="104"/>
        <end position="302"/>
    </location>
</feature>
<keyword evidence="5" id="KW-1185">Reference proteome</keyword>
<evidence type="ECO:0000256" key="1">
    <source>
        <dbReference type="ARBA" id="ARBA00022676"/>
    </source>
</evidence>
<dbReference type="EMBL" id="CAJNJA010026061">
    <property type="protein sequence ID" value="CAE7554024.1"/>
    <property type="molecule type" value="Genomic_DNA"/>
</dbReference>
<dbReference type="Gene3D" id="3.40.50.2000">
    <property type="entry name" value="Glycogen Phosphorylase B"/>
    <property type="match status" value="1"/>
</dbReference>
<evidence type="ECO:0000259" key="3">
    <source>
        <dbReference type="Pfam" id="PF08323"/>
    </source>
</evidence>
<reference evidence="4" key="1">
    <citation type="submission" date="2021-02" db="EMBL/GenBank/DDBJ databases">
        <authorList>
            <person name="Dougan E. K."/>
            <person name="Rhodes N."/>
            <person name="Thang M."/>
            <person name="Chan C."/>
        </authorList>
    </citation>
    <scope>NUCLEOTIDE SEQUENCE</scope>
</reference>
<evidence type="ECO:0000256" key="2">
    <source>
        <dbReference type="ARBA" id="ARBA00022679"/>
    </source>
</evidence>
<evidence type="ECO:0000313" key="4">
    <source>
        <dbReference type="EMBL" id="CAE7554024.1"/>
    </source>
</evidence>
<dbReference type="Proteomes" id="UP000601435">
    <property type="component" value="Unassembled WGS sequence"/>
</dbReference>
<dbReference type="GO" id="GO:0016757">
    <property type="term" value="F:glycosyltransferase activity"/>
    <property type="evidence" value="ECO:0007669"/>
    <property type="project" value="UniProtKB-KW"/>
</dbReference>
<name>A0A812U6C0_9DINO</name>
<dbReference type="InterPro" id="IPR013534">
    <property type="entry name" value="Starch_synth_cat_dom"/>
</dbReference>
<keyword evidence="2" id="KW-0808">Transferase</keyword>
<dbReference type="SMR" id="A0A812U6C0"/>
<accession>A0A812U6C0</accession>
<dbReference type="AlphaFoldDB" id="A0A812U6C0"/>
<comment type="caution">
    <text evidence="4">The sequence shown here is derived from an EMBL/GenBank/DDBJ whole genome shotgun (WGS) entry which is preliminary data.</text>
</comment>
<dbReference type="PANTHER" id="PTHR45825">
    <property type="entry name" value="GRANULE-BOUND STARCH SYNTHASE 1, CHLOROPLASTIC/AMYLOPLASTIC"/>
    <property type="match status" value="1"/>
</dbReference>
<protein>
    <submittedName>
        <fullName evidence="4">WAXY protein</fullName>
    </submittedName>
</protein>
<feature type="non-terminal residue" evidence="4">
    <location>
        <position position="1"/>
    </location>
</feature>
<dbReference type="PANTHER" id="PTHR45825:SF3">
    <property type="entry name" value="GRANULE-BOUND STARCH SYNTHASE 1, CHLOROPLASTIC_AMYLOPLASTIC"/>
    <property type="match status" value="1"/>
</dbReference>